<evidence type="ECO:0000313" key="2">
    <source>
        <dbReference type="Proteomes" id="UP000828390"/>
    </source>
</evidence>
<name>A0A9D4C571_DREPO</name>
<organism evidence="1 2">
    <name type="scientific">Dreissena polymorpha</name>
    <name type="common">Zebra mussel</name>
    <name type="synonym">Mytilus polymorpha</name>
    <dbReference type="NCBI Taxonomy" id="45954"/>
    <lineage>
        <taxon>Eukaryota</taxon>
        <taxon>Metazoa</taxon>
        <taxon>Spiralia</taxon>
        <taxon>Lophotrochozoa</taxon>
        <taxon>Mollusca</taxon>
        <taxon>Bivalvia</taxon>
        <taxon>Autobranchia</taxon>
        <taxon>Heteroconchia</taxon>
        <taxon>Euheterodonta</taxon>
        <taxon>Imparidentia</taxon>
        <taxon>Neoheterodontei</taxon>
        <taxon>Myida</taxon>
        <taxon>Dreissenoidea</taxon>
        <taxon>Dreissenidae</taxon>
        <taxon>Dreissena</taxon>
    </lineage>
</organism>
<dbReference type="AlphaFoldDB" id="A0A9D4C571"/>
<sequence>MISNLKGKISAYGFGSKSERNVTTIWLRAAWFLIINAKEREEEVSSKAMEPDVVGEQIKDIE</sequence>
<evidence type="ECO:0000313" key="1">
    <source>
        <dbReference type="EMBL" id="KAH3717623.1"/>
    </source>
</evidence>
<comment type="caution">
    <text evidence="1">The sequence shown here is derived from an EMBL/GenBank/DDBJ whole genome shotgun (WGS) entry which is preliminary data.</text>
</comment>
<gene>
    <name evidence="1" type="ORF">DPMN_060416</name>
</gene>
<proteinExistence type="predicted"/>
<accession>A0A9D4C571</accession>
<dbReference type="EMBL" id="JAIWYP010000013">
    <property type="protein sequence ID" value="KAH3717623.1"/>
    <property type="molecule type" value="Genomic_DNA"/>
</dbReference>
<dbReference type="Proteomes" id="UP000828390">
    <property type="component" value="Unassembled WGS sequence"/>
</dbReference>
<protein>
    <submittedName>
        <fullName evidence="1">Uncharacterized protein</fullName>
    </submittedName>
</protein>
<keyword evidence="2" id="KW-1185">Reference proteome</keyword>
<reference evidence="1" key="1">
    <citation type="journal article" date="2019" name="bioRxiv">
        <title>The Genome of the Zebra Mussel, Dreissena polymorpha: A Resource for Invasive Species Research.</title>
        <authorList>
            <person name="McCartney M.A."/>
            <person name="Auch B."/>
            <person name="Kono T."/>
            <person name="Mallez S."/>
            <person name="Zhang Y."/>
            <person name="Obille A."/>
            <person name="Becker A."/>
            <person name="Abrahante J.E."/>
            <person name="Garbe J."/>
            <person name="Badalamenti J.P."/>
            <person name="Herman A."/>
            <person name="Mangelson H."/>
            <person name="Liachko I."/>
            <person name="Sullivan S."/>
            <person name="Sone E.D."/>
            <person name="Koren S."/>
            <person name="Silverstein K.A.T."/>
            <person name="Beckman K.B."/>
            <person name="Gohl D.M."/>
        </authorList>
    </citation>
    <scope>NUCLEOTIDE SEQUENCE</scope>
    <source>
        <strain evidence="1">Duluth1</strain>
        <tissue evidence="1">Whole animal</tissue>
    </source>
</reference>
<reference evidence="1" key="2">
    <citation type="submission" date="2020-11" db="EMBL/GenBank/DDBJ databases">
        <authorList>
            <person name="McCartney M.A."/>
            <person name="Auch B."/>
            <person name="Kono T."/>
            <person name="Mallez S."/>
            <person name="Becker A."/>
            <person name="Gohl D.M."/>
            <person name="Silverstein K.A.T."/>
            <person name="Koren S."/>
            <person name="Bechman K.B."/>
            <person name="Herman A."/>
            <person name="Abrahante J.E."/>
            <person name="Garbe J."/>
        </authorList>
    </citation>
    <scope>NUCLEOTIDE SEQUENCE</scope>
    <source>
        <strain evidence="1">Duluth1</strain>
        <tissue evidence="1">Whole animal</tissue>
    </source>
</reference>